<feature type="region of interest" description="Disordered" evidence="3">
    <location>
        <begin position="1"/>
        <end position="24"/>
    </location>
</feature>
<dbReference type="OrthoDB" id="2415936at2759"/>
<comment type="similarity">
    <text evidence="1">Belongs to the jacalin lectin family.</text>
</comment>
<feature type="compositionally biased region" description="Polar residues" evidence="3">
    <location>
        <begin position="227"/>
        <end position="237"/>
    </location>
</feature>
<dbReference type="Proteomes" id="UP000017836">
    <property type="component" value="Unassembled WGS sequence"/>
</dbReference>
<dbReference type="FunFam" id="2.100.10.30:FF:000001">
    <property type="entry name" value="Jacalin-related lectin 33"/>
    <property type="match status" value="3"/>
</dbReference>
<dbReference type="AlphaFoldDB" id="W1P0W1"/>
<feature type="domain" description="Jacalin-type lectin" evidence="4">
    <location>
        <begin position="250"/>
        <end position="393"/>
    </location>
</feature>
<keyword evidence="6" id="KW-1185">Reference proteome</keyword>
<feature type="compositionally biased region" description="Gly residues" evidence="3">
    <location>
        <begin position="245"/>
        <end position="257"/>
    </location>
</feature>
<dbReference type="STRING" id="13333.W1P0W1"/>
<proteinExistence type="inferred from homology"/>
<accession>W1P0W1</accession>
<evidence type="ECO:0000259" key="4">
    <source>
        <dbReference type="PROSITE" id="PS51752"/>
    </source>
</evidence>
<dbReference type="GO" id="GO:0030246">
    <property type="term" value="F:carbohydrate binding"/>
    <property type="evidence" value="ECO:0007669"/>
    <property type="project" value="UniProtKB-KW"/>
</dbReference>
<gene>
    <name evidence="5" type="ORF">AMTR_s00002p00249920</name>
</gene>
<sequence length="610" mass="66299">MQNLEVGSKKAVSVGPWGGQGGSPWDDGVHTGVKQIVIVHGGAIDSLRFEYDKKGQSVWSEKHGGNGGCKTDKVKLEYPEEVLTWLSGHYGPMSSGCPTIIRSLTFQTNLKKYGPFGVQQGTHFSFTMSGGKVVGFHGRSGWHLDSIGLHLKPLSDPEPESELPNYYSQVLVPAQSTTKNGYDIVHGTDAKGHYDFVLKVRDKKDAFNRSSQVSQTPSMAREESKNKLQLANFSSDSSKGEKGTSNGGGNVTHGPWGGNGGSIFDDGVYTGIRQINLSRNVGIMSIKVLYDRNGQAVWGNRHGGAAGSFKSDKVVFDYPFEILTYITGNYGAAFLMGPMVIKSLTFHTTKGQYGPYGDQQGMSFSSQSVAGRIVGFHGRSGWYLDAIGVHVFPTQAISKPQFPPSHSFKPEDAQIAEVNNPYWSTKSVPSSGGHGEEVVMGTVKEAVPFGPGPWGGDGGRPWDDGVYSGIKQIVLIRGEAVCSIQIEYDRNGQSVWSARHGGRGGETTHRIKFEYPNEVLTCITGYYGAVARDDRLEVIKSLTFCTSRGKYGPYGEELGTYFTSNRTEGKVVGFHGRSGSYLYAIGVHMQHWLGERTVPKSSSLLSKYFS</sequence>
<dbReference type="SMART" id="SM00915">
    <property type="entry name" value="Jacalin"/>
    <property type="match status" value="3"/>
</dbReference>
<protein>
    <recommendedName>
        <fullName evidence="4">Jacalin-type lectin domain-containing protein</fullName>
    </recommendedName>
</protein>
<dbReference type="HOGENOM" id="CLU_019384_2_1_1"/>
<dbReference type="InterPro" id="IPR001229">
    <property type="entry name" value="Jacalin-like_lectin_dom"/>
</dbReference>
<evidence type="ECO:0000256" key="1">
    <source>
        <dbReference type="ARBA" id="ARBA00006568"/>
    </source>
</evidence>
<dbReference type="CDD" id="cd09612">
    <property type="entry name" value="Jacalin"/>
    <property type="match status" value="3"/>
</dbReference>
<dbReference type="OMA" id="KQIYLTR"/>
<dbReference type="KEGG" id="atr:18429356"/>
<dbReference type="eggNOG" id="ENOG502QTCG">
    <property type="taxonomic scope" value="Eukaryota"/>
</dbReference>
<evidence type="ECO:0000256" key="3">
    <source>
        <dbReference type="SAM" id="MobiDB-lite"/>
    </source>
</evidence>
<reference evidence="6" key="1">
    <citation type="journal article" date="2013" name="Science">
        <title>The Amborella genome and the evolution of flowering plants.</title>
        <authorList>
            <consortium name="Amborella Genome Project"/>
        </authorList>
    </citation>
    <scope>NUCLEOTIDE SEQUENCE [LARGE SCALE GENOMIC DNA]</scope>
</reference>
<evidence type="ECO:0000313" key="6">
    <source>
        <dbReference type="Proteomes" id="UP000017836"/>
    </source>
</evidence>
<organism evidence="5 6">
    <name type="scientific">Amborella trichopoda</name>
    <dbReference type="NCBI Taxonomy" id="13333"/>
    <lineage>
        <taxon>Eukaryota</taxon>
        <taxon>Viridiplantae</taxon>
        <taxon>Streptophyta</taxon>
        <taxon>Embryophyta</taxon>
        <taxon>Tracheophyta</taxon>
        <taxon>Spermatophyta</taxon>
        <taxon>Magnoliopsida</taxon>
        <taxon>Amborellales</taxon>
        <taxon>Amborellaceae</taxon>
        <taxon>Amborella</taxon>
    </lineage>
</organism>
<keyword evidence="2" id="KW-0430">Lectin</keyword>
<dbReference type="PANTHER" id="PTHR47293">
    <property type="entry name" value="JACALIN-RELATED LECTIN 3"/>
    <property type="match status" value="1"/>
</dbReference>
<name>W1P0W1_AMBTC</name>
<dbReference type="Pfam" id="PF01419">
    <property type="entry name" value="Jacalin"/>
    <property type="match status" value="3"/>
</dbReference>
<dbReference type="PROSITE" id="PS51752">
    <property type="entry name" value="JACALIN_LECTIN"/>
    <property type="match status" value="3"/>
</dbReference>
<dbReference type="InterPro" id="IPR033734">
    <property type="entry name" value="Jacalin-like_lectin_dom_plant"/>
</dbReference>
<dbReference type="Gramene" id="ERN01274">
    <property type="protein sequence ID" value="ERN01274"/>
    <property type="gene ID" value="AMTR_s00002p00249920"/>
</dbReference>
<dbReference type="EMBL" id="KI394767">
    <property type="protein sequence ID" value="ERN01274.1"/>
    <property type="molecule type" value="Genomic_DNA"/>
</dbReference>
<evidence type="ECO:0000313" key="5">
    <source>
        <dbReference type="EMBL" id="ERN01274.1"/>
    </source>
</evidence>
<feature type="domain" description="Jacalin-type lectin" evidence="4">
    <location>
        <begin position="11"/>
        <end position="153"/>
    </location>
</feature>
<dbReference type="InterPro" id="IPR036404">
    <property type="entry name" value="Jacalin-like_lectin_dom_sf"/>
</dbReference>
<dbReference type="PANTHER" id="PTHR47293:SF68">
    <property type="entry name" value="JACALIN-RELATED LECTIN 3"/>
    <property type="match status" value="1"/>
</dbReference>
<dbReference type="SUPFAM" id="SSF51101">
    <property type="entry name" value="Mannose-binding lectins"/>
    <property type="match status" value="3"/>
</dbReference>
<dbReference type="Gene3D" id="2.100.10.30">
    <property type="entry name" value="Jacalin-like lectin domain"/>
    <property type="match status" value="3"/>
</dbReference>
<feature type="domain" description="Jacalin-type lectin" evidence="4">
    <location>
        <begin position="448"/>
        <end position="591"/>
    </location>
</feature>
<evidence type="ECO:0000256" key="2">
    <source>
        <dbReference type="ARBA" id="ARBA00022734"/>
    </source>
</evidence>
<feature type="region of interest" description="Disordered" evidence="3">
    <location>
        <begin position="207"/>
        <end position="257"/>
    </location>
</feature>
<feature type="compositionally biased region" description="Polar residues" evidence="3">
    <location>
        <begin position="208"/>
        <end position="218"/>
    </location>
</feature>